<dbReference type="InterPro" id="IPR029441">
    <property type="entry name" value="Cass2"/>
</dbReference>
<evidence type="ECO:0000313" key="3">
    <source>
        <dbReference type="Proteomes" id="UP000594455"/>
    </source>
</evidence>
<proteinExistence type="predicted"/>
<sequence>MMHYRVEEKTSILVSGYLREYQSGKEAQENIYRFWLDFNEDNNGQYLMGLKNNQLDGLVGLCIPRQSGAMDYLIGVSVDKAISGCETIELPTTKYIVFEAVGKVPESIHHAMEEIHQQLLPKLNVTLKNEPFFELYRSGDTEADHYVTELWFAIE</sequence>
<feature type="domain" description="AraC effector-binding" evidence="1">
    <location>
        <begin position="2"/>
        <end position="155"/>
    </location>
</feature>
<organism evidence="2 3">
    <name type="scientific">Staphylococcus lloydii</name>
    <dbReference type="NCBI Taxonomy" id="2781774"/>
    <lineage>
        <taxon>Bacteria</taxon>
        <taxon>Bacillati</taxon>
        <taxon>Bacillota</taxon>
        <taxon>Bacilli</taxon>
        <taxon>Bacillales</taxon>
        <taxon>Staphylococcaceae</taxon>
        <taxon>Staphylococcus</taxon>
    </lineage>
</organism>
<dbReference type="SMART" id="SM00871">
    <property type="entry name" value="AraC_E_bind"/>
    <property type="match status" value="1"/>
</dbReference>
<evidence type="ECO:0000313" key="2">
    <source>
        <dbReference type="EMBL" id="QPM75665.1"/>
    </source>
</evidence>
<dbReference type="InterPro" id="IPR053182">
    <property type="entry name" value="YobU-like_regulator"/>
</dbReference>
<reference evidence="2 3" key="1">
    <citation type="submission" date="2020-10" db="EMBL/GenBank/DDBJ databases">
        <title>Closed genome sequences of Staphylococcus lloydii sp. nov. and Staphylococcus durrellii sp. nov. Isolated from Captive Fruit Bats (Pteropus livingstonii).</title>
        <authorList>
            <person name="Fountain K."/>
        </authorList>
    </citation>
    <scope>NUCLEOTIDE SEQUENCE [LARGE SCALE GENOMIC DNA]</scope>
    <source>
        <strain evidence="2 3">23_2_7_LY</strain>
    </source>
</reference>
<dbReference type="AlphaFoldDB" id="A0A7T1B0T1"/>
<dbReference type="KEGG" id="sllo:ISP08_02715"/>
<dbReference type="InterPro" id="IPR010499">
    <property type="entry name" value="AraC_E-bd"/>
</dbReference>
<dbReference type="InterPro" id="IPR011256">
    <property type="entry name" value="Reg_factor_effector_dom_sf"/>
</dbReference>
<dbReference type="Pfam" id="PF14526">
    <property type="entry name" value="Cass2"/>
    <property type="match status" value="1"/>
</dbReference>
<protein>
    <submittedName>
        <fullName evidence="2">GyrI-like domain-containing protein</fullName>
    </submittedName>
</protein>
<dbReference type="PANTHER" id="PTHR36444">
    <property type="entry name" value="TRANSCRIPTIONAL REGULATOR PROTEIN YOBU-RELATED"/>
    <property type="match status" value="1"/>
</dbReference>
<dbReference type="RefSeq" id="WP_195719284.1">
    <property type="nucleotide sequence ID" value="NZ_CP064056.1"/>
</dbReference>
<name>A0A7T1B0T1_9STAP</name>
<dbReference type="Proteomes" id="UP000594455">
    <property type="component" value="Chromosome"/>
</dbReference>
<gene>
    <name evidence="2" type="ORF">ISP08_02715</name>
</gene>
<keyword evidence="3" id="KW-1185">Reference proteome</keyword>
<dbReference type="EMBL" id="CP064056">
    <property type="protein sequence ID" value="QPM75665.1"/>
    <property type="molecule type" value="Genomic_DNA"/>
</dbReference>
<accession>A0A7T1B0T1</accession>
<dbReference type="PANTHER" id="PTHR36444:SF3">
    <property type="entry name" value="TRANSCRIPTIONAL ACTIVATOR, PUTATIVE-RELATED"/>
    <property type="match status" value="1"/>
</dbReference>
<dbReference type="SUPFAM" id="SSF55136">
    <property type="entry name" value="Probable bacterial effector-binding domain"/>
    <property type="match status" value="1"/>
</dbReference>
<dbReference type="Gene3D" id="3.20.80.10">
    <property type="entry name" value="Regulatory factor, effector binding domain"/>
    <property type="match status" value="1"/>
</dbReference>
<evidence type="ECO:0000259" key="1">
    <source>
        <dbReference type="SMART" id="SM00871"/>
    </source>
</evidence>